<dbReference type="SMR" id="G4A5B7"/>
<dbReference type="EMBL" id="AEJM01000001">
    <property type="protein sequence ID" value="EGY35307.1"/>
    <property type="molecule type" value="Genomic_DNA"/>
</dbReference>
<dbReference type="AlphaFoldDB" id="G4A5B7"/>
<name>G4A5B7_AGGAC</name>
<dbReference type="Gene3D" id="3.30.70.240">
    <property type="match status" value="1"/>
</dbReference>
<accession>G4A5B7</accession>
<comment type="caution">
    <text evidence="1">The sequence shown here is derived from an EMBL/GenBank/DDBJ whole genome shotgun (WGS) entry which is preliminary data.</text>
</comment>
<proteinExistence type="predicted"/>
<dbReference type="PATRIC" id="fig|907488.3.peg.2"/>
<reference evidence="1 2" key="1">
    <citation type="submission" date="2010-10" db="EMBL/GenBank/DDBJ databases">
        <authorList>
            <person name="Chen C."/>
            <person name="Kittichotirat W."/>
            <person name="Asikainen S."/>
            <person name="Bumgarner R."/>
        </authorList>
    </citation>
    <scope>NUCLEOTIDE SEQUENCE [LARGE SCALE GENOMIC DNA]</scope>
    <source>
        <strain evidence="1 2">SC1083</strain>
    </source>
</reference>
<dbReference type="Proteomes" id="UP000005508">
    <property type="component" value="Unassembled WGS sequence"/>
</dbReference>
<organism evidence="1 2">
    <name type="scientific">Aggregatibacter actinomycetemcomitans serotype e str. SC1083</name>
    <dbReference type="NCBI Taxonomy" id="907488"/>
    <lineage>
        <taxon>Bacteria</taxon>
        <taxon>Pseudomonadati</taxon>
        <taxon>Pseudomonadota</taxon>
        <taxon>Gammaproteobacteria</taxon>
        <taxon>Pasteurellales</taxon>
        <taxon>Pasteurellaceae</taxon>
        <taxon>Aggregatibacter</taxon>
    </lineage>
</organism>
<evidence type="ECO:0000313" key="2">
    <source>
        <dbReference type="Proteomes" id="UP000005508"/>
    </source>
</evidence>
<protein>
    <submittedName>
        <fullName evidence="1">Virulence-associated protein D</fullName>
    </submittedName>
</protein>
<sequence length="173" mass="19880">MGLDNPFAGACFLTHAIVGEKMDRTLIVFDMDTHCLEENYHNPSWRNAYADIQRILKKHGFTNIQGTVYLSDIGIKQAHGTLALQEVAARFEWFYHCASNIQFYELKDDLNAQFIVEGVQRAREAFNRSLNSLRQELLQAGLSADKVEEIVGKRQFSLQQIPENELFQNNQEN</sequence>
<evidence type="ECO:0000313" key="1">
    <source>
        <dbReference type="EMBL" id="EGY35307.1"/>
    </source>
</evidence>
<gene>
    <name evidence="1" type="ORF">SC1083_0002</name>
</gene>